<dbReference type="RefSeq" id="WP_082313021.1">
    <property type="nucleotide sequence ID" value="NZ_CP006841.1"/>
</dbReference>
<dbReference type="OrthoDB" id="188924at2"/>
<dbReference type="KEGG" id="clw:CLAC_02010"/>
<feature type="transmembrane region" description="Helical" evidence="6">
    <location>
        <begin position="232"/>
        <end position="254"/>
    </location>
</feature>
<keyword evidence="4 6" id="KW-0472">Membrane</keyword>
<evidence type="ECO:0000256" key="5">
    <source>
        <dbReference type="SAM" id="MobiDB-lite"/>
    </source>
</evidence>
<feature type="transmembrane region" description="Helical" evidence="6">
    <location>
        <begin position="42"/>
        <end position="65"/>
    </location>
</feature>
<dbReference type="PANTHER" id="PTHR31851">
    <property type="entry name" value="FE(2+)/MN(2+) TRANSPORTER PCL1"/>
    <property type="match status" value="1"/>
</dbReference>
<organism evidence="7 8">
    <name type="scientific">Corynebacterium lactis RW2-5</name>
    <dbReference type="NCBI Taxonomy" id="1408189"/>
    <lineage>
        <taxon>Bacteria</taxon>
        <taxon>Bacillati</taxon>
        <taxon>Actinomycetota</taxon>
        <taxon>Actinomycetes</taxon>
        <taxon>Mycobacteriales</taxon>
        <taxon>Corynebacteriaceae</taxon>
        <taxon>Corynebacterium</taxon>
    </lineage>
</organism>
<gene>
    <name evidence="7" type="ORF">CLAC_02010</name>
</gene>
<dbReference type="CDD" id="cd02432">
    <property type="entry name" value="Nodulin-21_like_1"/>
    <property type="match status" value="1"/>
</dbReference>
<protein>
    <submittedName>
        <fullName evidence="7">Membrane protein</fullName>
    </submittedName>
</protein>
<dbReference type="GO" id="GO:0005384">
    <property type="term" value="F:manganese ion transmembrane transporter activity"/>
    <property type="evidence" value="ECO:0007669"/>
    <property type="project" value="InterPro"/>
</dbReference>
<feature type="region of interest" description="Disordered" evidence="5">
    <location>
        <begin position="1"/>
        <end position="32"/>
    </location>
</feature>
<evidence type="ECO:0000256" key="2">
    <source>
        <dbReference type="ARBA" id="ARBA00022692"/>
    </source>
</evidence>
<feature type="transmembrane region" description="Helical" evidence="6">
    <location>
        <begin position="71"/>
        <end position="92"/>
    </location>
</feature>
<evidence type="ECO:0000256" key="4">
    <source>
        <dbReference type="ARBA" id="ARBA00023136"/>
    </source>
</evidence>
<dbReference type="PATRIC" id="fig|1408189.4.peg.400"/>
<keyword evidence="8" id="KW-1185">Reference proteome</keyword>
<keyword evidence="3 6" id="KW-1133">Transmembrane helix</keyword>
<proteinExistence type="predicted"/>
<dbReference type="AlphaFoldDB" id="A0A0K2GZ08"/>
<evidence type="ECO:0000313" key="7">
    <source>
        <dbReference type="EMBL" id="ALA66706.1"/>
    </source>
</evidence>
<dbReference type="Pfam" id="PF01988">
    <property type="entry name" value="VIT1"/>
    <property type="match status" value="1"/>
</dbReference>
<dbReference type="GO" id="GO:0012505">
    <property type="term" value="C:endomembrane system"/>
    <property type="evidence" value="ECO:0007669"/>
    <property type="project" value="UniProtKB-SubCell"/>
</dbReference>
<feature type="transmembrane region" description="Helical" evidence="6">
    <location>
        <begin position="170"/>
        <end position="193"/>
    </location>
</feature>
<dbReference type="STRING" id="1408189.CLAC_02010"/>
<reference evidence="7 8" key="1">
    <citation type="submission" date="2013-10" db="EMBL/GenBank/DDBJ databases">
        <title>Complete genome sequence of Corynebacterium lactis DSM 45799(T), isolated from raw cow milk.</title>
        <authorList>
            <person name="Ruckert C."/>
            <person name="Albersmeier A."/>
            <person name="Lipski A."/>
            <person name="Kalinowski J."/>
        </authorList>
    </citation>
    <scope>NUCLEOTIDE SEQUENCE [LARGE SCALE GENOMIC DNA]</scope>
    <source>
        <strain evidence="7 8">RW2-5</strain>
    </source>
</reference>
<evidence type="ECO:0000256" key="6">
    <source>
        <dbReference type="SAM" id="Phobius"/>
    </source>
</evidence>
<evidence type="ECO:0000256" key="3">
    <source>
        <dbReference type="ARBA" id="ARBA00022989"/>
    </source>
</evidence>
<dbReference type="GO" id="GO:0030026">
    <property type="term" value="P:intracellular manganese ion homeostasis"/>
    <property type="evidence" value="ECO:0007669"/>
    <property type="project" value="InterPro"/>
</dbReference>
<name>A0A0K2GZ08_9CORY</name>
<sequence>MTLLAGNAAKQTPPSAGAVSASSVRAEPHESSQTAKLNWLRAGVLGANDGIVSTALVLLSLIAAGASQGTVVTAGSAAILAGAISMALGEYVSVSTQRDTERALIAQEAASLRRFPEEEHRELVESLADYGIPEDIAEQAARGIEANDPLSAHLRLELGIDGEELTNPWAAAWSSAISFLMGALLPMIAALVFLTSGGAVAVVATTLVSLALTGLVSAKLSDTHSGKAAVRLVIGGSLGLAASYGIGLLFGAAVS</sequence>
<dbReference type="Proteomes" id="UP000058446">
    <property type="component" value="Chromosome"/>
</dbReference>
<evidence type="ECO:0000256" key="1">
    <source>
        <dbReference type="ARBA" id="ARBA00004127"/>
    </source>
</evidence>
<dbReference type="InterPro" id="IPR008217">
    <property type="entry name" value="Ccc1_fam"/>
</dbReference>
<evidence type="ECO:0000313" key="8">
    <source>
        <dbReference type="Proteomes" id="UP000058446"/>
    </source>
</evidence>
<accession>A0A0K2GZ08</accession>
<comment type="subcellular location">
    <subcellularLocation>
        <location evidence="1">Endomembrane system</location>
        <topology evidence="1">Multi-pass membrane protein</topology>
    </subcellularLocation>
</comment>
<keyword evidence="2 6" id="KW-0812">Transmembrane</keyword>
<feature type="transmembrane region" description="Helical" evidence="6">
    <location>
        <begin position="199"/>
        <end position="220"/>
    </location>
</feature>
<feature type="compositionally biased region" description="Low complexity" evidence="5">
    <location>
        <begin position="15"/>
        <end position="25"/>
    </location>
</feature>
<dbReference type="EMBL" id="CP006841">
    <property type="protein sequence ID" value="ALA66706.1"/>
    <property type="molecule type" value="Genomic_DNA"/>
</dbReference>